<dbReference type="GO" id="GO:0046872">
    <property type="term" value="F:metal ion binding"/>
    <property type="evidence" value="ECO:0007669"/>
    <property type="project" value="UniProtKB-KW"/>
</dbReference>
<dbReference type="Proteomes" id="UP000190312">
    <property type="component" value="Unassembled WGS sequence"/>
</dbReference>
<evidence type="ECO:0000256" key="3">
    <source>
        <dbReference type="ARBA" id="ARBA00022833"/>
    </source>
</evidence>
<dbReference type="VEuPathDB" id="FungiDB:AO090003001309"/>
<dbReference type="Gene3D" id="3.90.1590.10">
    <property type="entry name" value="glutathione-dependent formaldehyde- activating enzyme (gfa)"/>
    <property type="match status" value="1"/>
</dbReference>
<dbReference type="InterPro" id="IPR011057">
    <property type="entry name" value="Mss4-like_sf"/>
</dbReference>
<keyword evidence="2" id="KW-0479">Metal-binding</keyword>
<keyword evidence="4" id="KW-0456">Lyase</keyword>
<feature type="domain" description="CENP-V/GFA" evidence="6">
    <location>
        <begin position="44"/>
        <end position="182"/>
    </location>
</feature>
<dbReference type="PANTHER" id="PTHR33337:SF40">
    <property type="entry name" value="CENP-V_GFA DOMAIN-CONTAINING PROTEIN-RELATED"/>
    <property type="match status" value="1"/>
</dbReference>
<gene>
    <name evidence="7" type="ORF">OAory_01055650</name>
</gene>
<keyword evidence="3" id="KW-0862">Zinc</keyword>
<dbReference type="AlphaFoldDB" id="A0A1S9DKZ7"/>
<protein>
    <submittedName>
        <fullName evidence="7">Glutathione-dependent formaldehyde-activating GFA</fullName>
    </submittedName>
</protein>
<evidence type="ECO:0000256" key="5">
    <source>
        <dbReference type="SAM" id="MobiDB-lite"/>
    </source>
</evidence>
<dbReference type="Pfam" id="PF04828">
    <property type="entry name" value="GFA"/>
    <property type="match status" value="1"/>
</dbReference>
<comment type="similarity">
    <text evidence="1">Belongs to the Gfa family.</text>
</comment>
<evidence type="ECO:0000256" key="2">
    <source>
        <dbReference type="ARBA" id="ARBA00022723"/>
    </source>
</evidence>
<dbReference type="InterPro" id="IPR006913">
    <property type="entry name" value="CENP-V/GFA"/>
</dbReference>
<feature type="region of interest" description="Disordered" evidence="5">
    <location>
        <begin position="1"/>
        <end position="28"/>
    </location>
</feature>
<sequence length="275" mass="31794">MAEDMPTGGDPFPNPISGTTDEASWKHRPPYKVQTDEEFGPVKWTGRCQCGQVEYKINREKPLKSKYCHCRGCQVLHGAPFQWATIFHKSDITFTKGADGLAFYSSTEKSREYMNPTKVSCSFCRTPIMDEGRNVCLLFPASIDYGETHEKREKWIKAFEVECHIFYSRRAVEIPDGKPKWSELDDSSELLDDSGNPKKAKSVGLGYFYGNDIVHNHSYLYSGNVYNHRYLYSDIIHKYQQFYGDIVNKHWRLYSNIVHNCRQLYSDNGVCYSHS</sequence>
<dbReference type="eggNOG" id="ENOG502RZVZ">
    <property type="taxonomic scope" value="Eukaryota"/>
</dbReference>
<name>A0A1S9DKZ7_ASPOZ</name>
<proteinExistence type="inferred from homology"/>
<dbReference type="EMBL" id="MKZY01000004">
    <property type="protein sequence ID" value="OOO09757.1"/>
    <property type="molecule type" value="Genomic_DNA"/>
</dbReference>
<evidence type="ECO:0000313" key="7">
    <source>
        <dbReference type="EMBL" id="OOO09757.1"/>
    </source>
</evidence>
<evidence type="ECO:0000256" key="1">
    <source>
        <dbReference type="ARBA" id="ARBA00005495"/>
    </source>
</evidence>
<dbReference type="GO" id="GO:0016846">
    <property type="term" value="F:carbon-sulfur lyase activity"/>
    <property type="evidence" value="ECO:0007669"/>
    <property type="project" value="InterPro"/>
</dbReference>
<dbReference type="PROSITE" id="PS51891">
    <property type="entry name" value="CENP_V_GFA"/>
    <property type="match status" value="1"/>
</dbReference>
<evidence type="ECO:0000256" key="4">
    <source>
        <dbReference type="ARBA" id="ARBA00023239"/>
    </source>
</evidence>
<organism evidence="7 8">
    <name type="scientific">Aspergillus oryzae</name>
    <name type="common">Yellow koji mold</name>
    <dbReference type="NCBI Taxonomy" id="5062"/>
    <lineage>
        <taxon>Eukaryota</taxon>
        <taxon>Fungi</taxon>
        <taxon>Dikarya</taxon>
        <taxon>Ascomycota</taxon>
        <taxon>Pezizomycotina</taxon>
        <taxon>Eurotiomycetes</taxon>
        <taxon>Eurotiomycetidae</taxon>
        <taxon>Eurotiales</taxon>
        <taxon>Aspergillaceae</taxon>
        <taxon>Aspergillus</taxon>
        <taxon>Aspergillus subgen. Circumdati</taxon>
    </lineage>
</organism>
<dbReference type="OrthoDB" id="9970124at2759"/>
<dbReference type="PANTHER" id="PTHR33337">
    <property type="entry name" value="GFA DOMAIN-CONTAINING PROTEIN"/>
    <property type="match status" value="1"/>
</dbReference>
<evidence type="ECO:0000259" key="6">
    <source>
        <dbReference type="PROSITE" id="PS51891"/>
    </source>
</evidence>
<dbReference type="SUPFAM" id="SSF51316">
    <property type="entry name" value="Mss4-like"/>
    <property type="match status" value="1"/>
</dbReference>
<evidence type="ECO:0000313" key="8">
    <source>
        <dbReference type="Proteomes" id="UP000190312"/>
    </source>
</evidence>
<accession>A0A1S9DKZ7</accession>
<reference evidence="7 8" key="1">
    <citation type="submission" date="2016-10" db="EMBL/GenBank/DDBJ databases">
        <title>Genome sequencing of Aspergillus oryzae BCC7051.</title>
        <authorList>
            <person name="Thammarongtham C."/>
            <person name="Vorapreeda T."/>
            <person name="Nookaew I."/>
            <person name="Srisuk T."/>
            <person name="Land M."/>
            <person name="Jeennor S."/>
            <person name="Laoteng K."/>
        </authorList>
    </citation>
    <scope>NUCLEOTIDE SEQUENCE [LARGE SCALE GENOMIC DNA]</scope>
    <source>
        <strain evidence="7 8">BCC7051</strain>
    </source>
</reference>
<comment type="caution">
    <text evidence="7">The sequence shown here is derived from an EMBL/GenBank/DDBJ whole genome shotgun (WGS) entry which is preliminary data.</text>
</comment>